<accession>A0AAV7TAZ3</accession>
<protein>
    <submittedName>
        <fullName evidence="2">Uncharacterized protein</fullName>
    </submittedName>
</protein>
<dbReference type="EMBL" id="JANPWB010000007">
    <property type="protein sequence ID" value="KAJ1173385.1"/>
    <property type="molecule type" value="Genomic_DNA"/>
</dbReference>
<dbReference type="Proteomes" id="UP001066276">
    <property type="component" value="Chromosome 4_1"/>
</dbReference>
<organism evidence="2 3">
    <name type="scientific">Pleurodeles waltl</name>
    <name type="common">Iberian ribbed newt</name>
    <dbReference type="NCBI Taxonomy" id="8319"/>
    <lineage>
        <taxon>Eukaryota</taxon>
        <taxon>Metazoa</taxon>
        <taxon>Chordata</taxon>
        <taxon>Craniata</taxon>
        <taxon>Vertebrata</taxon>
        <taxon>Euteleostomi</taxon>
        <taxon>Amphibia</taxon>
        <taxon>Batrachia</taxon>
        <taxon>Caudata</taxon>
        <taxon>Salamandroidea</taxon>
        <taxon>Salamandridae</taxon>
        <taxon>Pleurodelinae</taxon>
        <taxon>Pleurodeles</taxon>
    </lineage>
</organism>
<evidence type="ECO:0000313" key="3">
    <source>
        <dbReference type="Proteomes" id="UP001066276"/>
    </source>
</evidence>
<keyword evidence="3" id="KW-1185">Reference proteome</keyword>
<evidence type="ECO:0000313" key="2">
    <source>
        <dbReference type="EMBL" id="KAJ1173385.1"/>
    </source>
</evidence>
<reference evidence="2" key="1">
    <citation type="journal article" date="2022" name="bioRxiv">
        <title>Sequencing and chromosome-scale assembly of the giantPleurodeles waltlgenome.</title>
        <authorList>
            <person name="Brown T."/>
            <person name="Elewa A."/>
            <person name="Iarovenko S."/>
            <person name="Subramanian E."/>
            <person name="Araus A.J."/>
            <person name="Petzold A."/>
            <person name="Susuki M."/>
            <person name="Suzuki K.-i.T."/>
            <person name="Hayashi T."/>
            <person name="Toyoda A."/>
            <person name="Oliveira C."/>
            <person name="Osipova E."/>
            <person name="Leigh N.D."/>
            <person name="Simon A."/>
            <person name="Yun M.H."/>
        </authorList>
    </citation>
    <scope>NUCLEOTIDE SEQUENCE</scope>
    <source>
        <strain evidence="2">20211129_DDA</strain>
        <tissue evidence="2">Liver</tissue>
    </source>
</reference>
<dbReference type="AlphaFoldDB" id="A0AAV7TAZ3"/>
<feature type="region of interest" description="Disordered" evidence="1">
    <location>
        <begin position="1"/>
        <end position="20"/>
    </location>
</feature>
<comment type="caution">
    <text evidence="2">The sequence shown here is derived from an EMBL/GenBank/DDBJ whole genome shotgun (WGS) entry which is preliminary data.</text>
</comment>
<sequence>MVAPEEPESEGLRRPKPPPRQIDAATVIFDVCWARSGEVGARPEICLRKRCPDLEIDISCRSNADGEIACYKRTTTRVRQSTGNTPEIQA</sequence>
<proteinExistence type="predicted"/>
<gene>
    <name evidence="2" type="ORF">NDU88_005221</name>
</gene>
<name>A0AAV7TAZ3_PLEWA</name>
<evidence type="ECO:0000256" key="1">
    <source>
        <dbReference type="SAM" id="MobiDB-lite"/>
    </source>
</evidence>